<name>D9QCK7_CORP2</name>
<gene>
    <name evidence="2" type="ORF">CPC231_09285</name>
</gene>
<reference evidence="2 3" key="1">
    <citation type="journal article" date="2011" name="J. Bacteriol.">
        <title>Complete genome sequence of Corynebacterium pseudotuberculosis I19, a strain isolated from a cow in Israel with bovine mastitis.</title>
        <authorList>
            <consortium name="Consortium: Rede Paraense de Genomica e Proteomica (RPGP)"/>
            <person name="Silva A."/>
            <person name="Schneider M.P."/>
            <person name="Cerdeira L."/>
            <person name="Barbosa M.S."/>
            <person name="Ramos R.T."/>
            <person name="Carneiro A.R."/>
            <person name="Santos R."/>
            <person name="Lima M."/>
            <person name="D'Afonseca V."/>
            <person name="Almeida S.S."/>
            <person name="Santos A.R."/>
            <person name="Soares S.C."/>
            <person name="Pinto A.C."/>
            <person name="Ali A."/>
            <person name="Dorella F.A."/>
            <person name="Rocha F."/>
            <person name="de Abreu V.A."/>
            <person name="Trost E."/>
            <person name="Tauch A."/>
            <person name="Shpigel N."/>
            <person name="Miyoshi A."/>
            <person name="Azevedo V."/>
        </authorList>
    </citation>
    <scope>NUCLEOTIDE SEQUENCE [LARGE SCALE GENOMIC DNA]</scope>
    <source>
        <strain evidence="2 3">C231</strain>
    </source>
</reference>
<evidence type="ECO:0000313" key="3">
    <source>
        <dbReference type="Proteomes" id="UP000000276"/>
    </source>
</evidence>
<dbReference type="HOGENOM" id="CLU_056607_3_1_11"/>
<organism evidence="2 3">
    <name type="scientific">Corynebacterium pseudotuberculosis (strain C231)</name>
    <dbReference type="NCBI Taxonomy" id="681645"/>
    <lineage>
        <taxon>Bacteria</taxon>
        <taxon>Bacillati</taxon>
        <taxon>Actinomycetota</taxon>
        <taxon>Actinomycetes</taxon>
        <taxon>Mycobacteriales</taxon>
        <taxon>Corynebacteriaceae</taxon>
        <taxon>Corynebacterium</taxon>
    </lineage>
</organism>
<dbReference type="PROSITE" id="PS51186">
    <property type="entry name" value="GNAT"/>
    <property type="match status" value="1"/>
</dbReference>
<accession>D9QCK7</accession>
<evidence type="ECO:0000259" key="1">
    <source>
        <dbReference type="PROSITE" id="PS51186"/>
    </source>
</evidence>
<dbReference type="GO" id="GO:0016747">
    <property type="term" value="F:acyltransferase activity, transferring groups other than amino-acyl groups"/>
    <property type="evidence" value="ECO:0007669"/>
    <property type="project" value="InterPro"/>
</dbReference>
<dbReference type="OrthoDB" id="9796171at2"/>
<feature type="domain" description="N-acetyltransferase" evidence="1">
    <location>
        <begin position="8"/>
        <end position="150"/>
    </location>
</feature>
<reference evidence="2 3" key="2">
    <citation type="journal article" date="2011" name="PLoS ONE">
        <title>Evidence for reductive genome evolution and lateral acquisition of virulence functions in two Corynebacterium pseudotuberculosis strains.</title>
        <authorList>
            <person name="Ruiz J.C."/>
            <person name="D'Afonseca V."/>
            <person name="Silva A."/>
            <person name="Ali A."/>
            <person name="Pinto A.C."/>
            <person name="Santos A.R."/>
            <person name="Rocha A.A."/>
            <person name="Lopes D.O."/>
            <person name="Dorella F.A."/>
            <person name="Pacheco L.G."/>
            <person name="Costa M.P."/>
            <person name="Turk M.Z."/>
            <person name="Seyffert N."/>
            <person name="Moraes P.M."/>
            <person name="Soares S.C."/>
            <person name="Almeida S.S."/>
            <person name="Castro T.L."/>
            <person name="Abreu V.A."/>
            <person name="Trost E."/>
            <person name="Baumbach J."/>
            <person name="Tauch A."/>
            <person name="Schneider M.P."/>
            <person name="McCulloch J."/>
            <person name="Cerdeira L.T."/>
            <person name="Ramos R.T."/>
            <person name="Zerlotini A."/>
            <person name="Dominitini A."/>
            <person name="Resende D.M."/>
            <person name="Coser E.M."/>
            <person name="Oliveira L.M."/>
            <person name="Pedrosa A.L."/>
            <person name="Vieira C.U."/>
            <person name="Guimaraes C.T."/>
            <person name="Bartholomeu D.C."/>
            <person name="Oliveira D.M."/>
            <person name="Santos F.R."/>
            <person name="Rabelo E.M."/>
            <person name="Lobo F.P."/>
            <person name="Franco G.R."/>
            <person name="Costa A.F."/>
            <person name="Castro I.M."/>
            <person name="Dias S.R."/>
            <person name="Ferro J.A."/>
            <person name="Ortega J.M."/>
            <person name="Paiva L.V."/>
            <person name="Goulart L.R."/>
            <person name="Almeida J.F."/>
            <person name="Ferro M.I."/>
            <person name="Carneiro N.P."/>
            <person name="Falcao P.R."/>
            <person name="Grynberg P."/>
            <person name="Teixeira S.M."/>
            <person name="Brommonschenkel S."/>
            <person name="Oliveira S.C."/>
            <person name="Meyer R."/>
            <person name="Moore R.J."/>
            <person name="Miyoshi A."/>
            <person name="Oliveira G.C."/>
            <person name="Azevedo V."/>
        </authorList>
    </citation>
    <scope>NUCLEOTIDE SEQUENCE [LARGE SCALE GENOMIC DNA]</scope>
    <source>
        <strain evidence="2 3">C231</strain>
    </source>
</reference>
<dbReference type="InterPro" id="IPR016181">
    <property type="entry name" value="Acyl_CoA_acyltransferase"/>
</dbReference>
<dbReference type="CDD" id="cd04301">
    <property type="entry name" value="NAT_SF"/>
    <property type="match status" value="1"/>
</dbReference>
<evidence type="ECO:0000313" key="2">
    <source>
        <dbReference type="EMBL" id="ADL11283.2"/>
    </source>
</evidence>
<sequence>MNTIFAVSPLQDLSPLEVHKIYKLRVDVFVHEQQAAYKEIDEVDAQDTTLHIQAWSPHKELLGVARIFPEGPVVRLGRFVVDKEQRGTGLARELMFQALRLIYEQYPGRDTFIHAQSALEDYYATYGFVRSGAPFEEDGIPHLPMALSSEKLANMFYTHKI</sequence>
<proteinExistence type="predicted"/>
<dbReference type="RefSeq" id="WP_014401398.1">
    <property type="nucleotide sequence ID" value="NC_017301.2"/>
</dbReference>
<dbReference type="eggNOG" id="COG2153">
    <property type="taxonomic scope" value="Bacteria"/>
</dbReference>
<dbReference type="KEGG" id="cpq:CPC231_09285"/>
<keyword evidence="3" id="KW-1185">Reference proteome</keyword>
<dbReference type="Pfam" id="PF13673">
    <property type="entry name" value="Acetyltransf_10"/>
    <property type="match status" value="1"/>
</dbReference>
<dbReference type="SUPFAM" id="SSF55729">
    <property type="entry name" value="Acyl-CoA N-acyltransferases (Nat)"/>
    <property type="match status" value="1"/>
</dbReference>
<dbReference type="STRING" id="681645.CpC231_1827"/>
<dbReference type="InterPro" id="IPR000182">
    <property type="entry name" value="GNAT_dom"/>
</dbReference>
<protein>
    <submittedName>
        <fullName evidence="2">GNAT family N-acetyltransferase</fullName>
    </submittedName>
</protein>
<dbReference type="Gene3D" id="3.40.630.30">
    <property type="match status" value="1"/>
</dbReference>
<dbReference type="EMBL" id="CP001829">
    <property type="protein sequence ID" value="ADL11283.2"/>
    <property type="molecule type" value="Genomic_DNA"/>
</dbReference>
<dbReference type="GeneID" id="93973829"/>
<dbReference type="Proteomes" id="UP000000276">
    <property type="component" value="Chromosome"/>
</dbReference>
<dbReference type="AlphaFoldDB" id="D9QCK7"/>